<evidence type="ECO:0000256" key="5">
    <source>
        <dbReference type="RuleBase" id="RU003624"/>
    </source>
</evidence>
<evidence type="ECO:0000256" key="2">
    <source>
        <dbReference type="ARBA" id="ARBA00022980"/>
    </source>
</evidence>
<dbReference type="InterPro" id="IPR018280">
    <property type="entry name" value="Ribosomal_uS3_CS"/>
</dbReference>
<comment type="similarity">
    <text evidence="1 5">Belongs to the universal ribosomal protein uS3 family.</text>
</comment>
<dbReference type="EMBL" id="KF438023">
    <property type="protein sequence ID" value="AGY61443.1"/>
    <property type="molecule type" value="Genomic_DNA"/>
</dbReference>
<sequence>MGQKVHPLGFRVSLNENYQSNWFVKPDIYHILLSQDYVIRQNIYQFFDKISHLKNKKSLSDSLNITDINISRKFDQINICISVAALSPLIESKKINSIITTLQLILIKKLEALSSNKLNYLNSPKIVINVKQSDNANISAIFIARCLVNELENRVRFRKALKSIIRSVSKQDKENKLLGLKIKISGRLNGIEMARSEWIKKGRIPLQTISANIDYCNDIARTKYGILGVKVWVCKEK</sequence>
<dbReference type="InterPro" id="IPR001351">
    <property type="entry name" value="Ribosomal_uS3_C"/>
</dbReference>
<proteinExistence type="inferred from homology"/>
<evidence type="ECO:0000313" key="7">
    <source>
        <dbReference type="EMBL" id="AGY61443.1"/>
    </source>
</evidence>
<evidence type="ECO:0000313" key="8">
    <source>
        <dbReference type="Proteomes" id="UP000243670"/>
    </source>
</evidence>
<dbReference type="Pfam" id="PF00189">
    <property type="entry name" value="Ribosomal_S3_C"/>
    <property type="match status" value="1"/>
</dbReference>
<organism evidence="7 8">
    <name type="scientific">Lotharella oceanica</name>
    <dbReference type="NCBI Taxonomy" id="641309"/>
    <lineage>
        <taxon>Eukaryota</taxon>
        <taxon>Sar</taxon>
        <taxon>Rhizaria</taxon>
        <taxon>Cercozoa</taxon>
        <taxon>Chlorarachniophyceae</taxon>
        <taxon>Lotharella</taxon>
    </lineage>
</organism>
<dbReference type="HAMAP" id="MF_01309_B">
    <property type="entry name" value="Ribosomal_uS3_B"/>
    <property type="match status" value="1"/>
</dbReference>
<keyword evidence="7" id="KW-0934">Plastid</keyword>
<dbReference type="InterPro" id="IPR015946">
    <property type="entry name" value="KH_dom-like_a/b"/>
</dbReference>
<keyword evidence="3 5" id="KW-0687">Ribonucleoprotein</keyword>
<evidence type="ECO:0000256" key="3">
    <source>
        <dbReference type="ARBA" id="ARBA00023274"/>
    </source>
</evidence>
<keyword evidence="2 5" id="KW-0689">Ribosomal protein</keyword>
<dbReference type="PANTHER" id="PTHR11760">
    <property type="entry name" value="30S/40S RIBOSOMAL PROTEIN S3"/>
    <property type="match status" value="1"/>
</dbReference>
<protein>
    <recommendedName>
        <fullName evidence="4">Small ribosomal subunit protein uS3c</fullName>
    </recommendedName>
</protein>
<feature type="domain" description="Small ribosomal subunit protein uS3 C-terminal" evidence="6">
    <location>
        <begin position="149"/>
        <end position="233"/>
    </location>
</feature>
<dbReference type="Gene3D" id="3.30.1140.32">
    <property type="entry name" value="Ribosomal protein S3, C-terminal domain"/>
    <property type="match status" value="1"/>
</dbReference>
<gene>
    <name evidence="7" type="primary">rps3</name>
    <name evidence="7" type="ORF">M951_p78</name>
</gene>
<dbReference type="InterPro" id="IPR057258">
    <property type="entry name" value="Ribosomal_uS3"/>
</dbReference>
<dbReference type="SUPFAM" id="SSF54814">
    <property type="entry name" value="Prokaryotic type KH domain (KH-domain type II)"/>
    <property type="match status" value="1"/>
</dbReference>
<dbReference type="Proteomes" id="UP000243670">
    <property type="component" value="Plastid Pltd"/>
</dbReference>
<dbReference type="GO" id="GO:0022627">
    <property type="term" value="C:cytosolic small ribosomal subunit"/>
    <property type="evidence" value="ECO:0007669"/>
    <property type="project" value="TreeGrafter"/>
</dbReference>
<reference evidence="7 8" key="1">
    <citation type="journal article" date="2014" name="BMC Genomics">
        <title>Nucleomorph and plastid genome sequences of the chlorarachniophyte Lotharella oceanica: convergent reductive evolution and frequent recombination in nucleomorph-bearing algae.</title>
        <authorList>
            <person name="Tanifuji G."/>
            <person name="Onodera N.T."/>
            <person name="Brown M.W."/>
            <person name="Curtis B.A."/>
            <person name="Roger A.J."/>
            <person name="Ka-Shu Wong G."/>
            <person name="Melkonian M."/>
            <person name="Archibald J.M."/>
        </authorList>
    </citation>
    <scope>NUCLEOTIDE SEQUENCE [LARGE SCALE GENOMIC DNA]</scope>
    <source>
        <strain evidence="7 8">CCMP622</strain>
    </source>
</reference>
<evidence type="ECO:0000256" key="4">
    <source>
        <dbReference type="ARBA" id="ARBA00035154"/>
    </source>
</evidence>
<dbReference type="InterPro" id="IPR036419">
    <property type="entry name" value="Ribosomal_S3_C_sf"/>
</dbReference>
<dbReference type="SUPFAM" id="SSF54821">
    <property type="entry name" value="Ribosomal protein S3 C-terminal domain"/>
    <property type="match status" value="1"/>
</dbReference>
<dbReference type="PANTHER" id="PTHR11760:SF19">
    <property type="entry name" value="SMALL RIBOSOMAL SUBUNIT PROTEIN US3C"/>
    <property type="match status" value="1"/>
</dbReference>
<accession>A0A059SL73</accession>
<evidence type="ECO:0000256" key="1">
    <source>
        <dbReference type="ARBA" id="ARBA00010761"/>
    </source>
</evidence>
<dbReference type="PROSITE" id="PS00548">
    <property type="entry name" value="RIBOSOMAL_S3"/>
    <property type="match status" value="1"/>
</dbReference>
<name>A0A059SL73_9EUKA</name>
<evidence type="ECO:0000259" key="6">
    <source>
        <dbReference type="Pfam" id="PF00189"/>
    </source>
</evidence>
<dbReference type="GO" id="GO:0003735">
    <property type="term" value="F:structural constituent of ribosome"/>
    <property type="evidence" value="ECO:0007669"/>
    <property type="project" value="InterPro"/>
</dbReference>
<dbReference type="GO" id="GO:0003723">
    <property type="term" value="F:RNA binding"/>
    <property type="evidence" value="ECO:0007669"/>
    <property type="project" value="InterPro"/>
</dbReference>
<dbReference type="InterPro" id="IPR005704">
    <property type="entry name" value="Ribosomal_uS3_bac-typ"/>
</dbReference>
<dbReference type="NCBIfam" id="TIGR01009">
    <property type="entry name" value="rpsC_bact"/>
    <property type="match status" value="1"/>
</dbReference>
<dbReference type="InterPro" id="IPR009019">
    <property type="entry name" value="KH_sf_prok-type"/>
</dbReference>
<dbReference type="AlphaFoldDB" id="A0A059SL73"/>
<dbReference type="GO" id="GO:0006412">
    <property type="term" value="P:translation"/>
    <property type="evidence" value="ECO:0007669"/>
    <property type="project" value="InterPro"/>
</dbReference>
<dbReference type="Gene3D" id="3.30.300.20">
    <property type="match status" value="1"/>
</dbReference>
<geneLocation type="plastid" evidence="7"/>